<feature type="domain" description="ABM" evidence="2">
    <location>
        <begin position="1"/>
        <end position="89"/>
    </location>
</feature>
<dbReference type="Gene3D" id="3.30.70.100">
    <property type="match status" value="1"/>
</dbReference>
<dbReference type="GO" id="GO:0004497">
    <property type="term" value="F:monooxygenase activity"/>
    <property type="evidence" value="ECO:0007669"/>
    <property type="project" value="UniProtKB-KW"/>
</dbReference>
<evidence type="ECO:0000259" key="2">
    <source>
        <dbReference type="PROSITE" id="PS51725"/>
    </source>
</evidence>
<dbReference type="EC" id="1.14.99.3" evidence="3"/>
<dbReference type="Pfam" id="PF03992">
    <property type="entry name" value="ABM"/>
    <property type="match status" value="1"/>
</dbReference>
<feature type="region of interest" description="Disordered" evidence="1">
    <location>
        <begin position="81"/>
        <end position="121"/>
    </location>
</feature>
<reference evidence="3 4" key="1">
    <citation type="submission" date="2015-07" db="EMBL/GenBank/DDBJ databases">
        <authorList>
            <person name="Noorani M."/>
        </authorList>
    </citation>
    <scope>NUCLEOTIDE SEQUENCE [LARGE SCALE GENOMIC DNA]</scope>
    <source>
        <strain evidence="4">ATCC 25104 / DSM 625 / JCM 10724 / NBRC 103206 / NCIMB 11243 / YT-1</strain>
    </source>
</reference>
<keyword evidence="3" id="KW-0503">Monooxygenase</keyword>
<dbReference type="InterPro" id="IPR050404">
    <property type="entry name" value="Heme-degrading_MO"/>
</dbReference>
<proteinExistence type="predicted"/>
<gene>
    <name evidence="3" type="primary">hmoB</name>
    <name evidence="3" type="ORF">BVI061214_00547</name>
</gene>
<dbReference type="PATRIC" id="fig|271.14.peg.634"/>
<evidence type="ECO:0000313" key="3">
    <source>
        <dbReference type="EMBL" id="KOX89386.1"/>
    </source>
</evidence>
<evidence type="ECO:0000256" key="1">
    <source>
        <dbReference type="SAM" id="MobiDB-lite"/>
    </source>
</evidence>
<dbReference type="InterPro" id="IPR007138">
    <property type="entry name" value="ABM_dom"/>
</dbReference>
<dbReference type="EMBL" id="LHCI01000106">
    <property type="protein sequence ID" value="KOX89386.1"/>
    <property type="molecule type" value="Genomic_DNA"/>
</dbReference>
<sequence length="121" mass="13719">MNRIPVRPEYREAFEEAFRQRARLADRAPGFLRNLVLRPKNPEDPYIVLTLWESEAAFWAWMESPAFRQGRVSILCGGEAGAGGYRSKSRAWRPECKGGRTSLRGQDTSSKASSAAWLTRT</sequence>
<dbReference type="AlphaFoldDB" id="A0A0N0BLD0"/>
<dbReference type="SUPFAM" id="SSF54909">
    <property type="entry name" value="Dimeric alpha+beta barrel"/>
    <property type="match status" value="1"/>
</dbReference>
<dbReference type="InterPro" id="IPR011008">
    <property type="entry name" value="Dimeric_a/b-barrel"/>
</dbReference>
<keyword evidence="3" id="KW-0560">Oxidoreductase</keyword>
<protein>
    <submittedName>
        <fullName evidence="3">Heme-degrading monooxygenase HmoB</fullName>
        <ecNumber evidence="3">1.14.99.3</ecNumber>
    </submittedName>
</protein>
<dbReference type="PANTHER" id="PTHR34474:SF2">
    <property type="entry name" value="SIGNAL TRANSDUCTION PROTEIN TRAP"/>
    <property type="match status" value="1"/>
</dbReference>
<dbReference type="PROSITE" id="PS51725">
    <property type="entry name" value="ABM"/>
    <property type="match status" value="1"/>
</dbReference>
<feature type="compositionally biased region" description="Polar residues" evidence="1">
    <location>
        <begin position="103"/>
        <end position="113"/>
    </location>
</feature>
<dbReference type="Proteomes" id="UP000037685">
    <property type="component" value="Unassembled WGS sequence"/>
</dbReference>
<organism evidence="3 4">
    <name type="scientific">Thermus aquaticus</name>
    <dbReference type="NCBI Taxonomy" id="271"/>
    <lineage>
        <taxon>Bacteria</taxon>
        <taxon>Thermotogati</taxon>
        <taxon>Deinococcota</taxon>
        <taxon>Deinococci</taxon>
        <taxon>Thermales</taxon>
        <taxon>Thermaceae</taxon>
        <taxon>Thermus</taxon>
    </lineage>
</organism>
<dbReference type="PANTHER" id="PTHR34474">
    <property type="entry name" value="SIGNAL TRANSDUCTION PROTEIN TRAP"/>
    <property type="match status" value="1"/>
</dbReference>
<accession>A0A0N0BLD0</accession>
<comment type="caution">
    <text evidence="3">The sequence shown here is derived from an EMBL/GenBank/DDBJ whole genome shotgun (WGS) entry which is preliminary data.</text>
</comment>
<evidence type="ECO:0000313" key="4">
    <source>
        <dbReference type="Proteomes" id="UP000037685"/>
    </source>
</evidence>
<name>A0A0N0BLD0_THEAQ</name>